<accession>A0A6P4A2A9</accession>
<evidence type="ECO:0000256" key="1">
    <source>
        <dbReference type="ARBA" id="ARBA00004651"/>
    </source>
</evidence>
<name>A0A6P4A2A9_ZIZJJ</name>
<keyword evidence="7" id="KW-0406">Ion transport</keyword>
<keyword evidence="6 11" id="KW-1133">Transmembrane helix</keyword>
<evidence type="ECO:0000256" key="2">
    <source>
        <dbReference type="ARBA" id="ARBA00022448"/>
    </source>
</evidence>
<dbReference type="GeneID" id="107422218"/>
<dbReference type="PANTHER" id="PTHR46480">
    <property type="entry name" value="F20B24.22"/>
    <property type="match status" value="1"/>
</dbReference>
<dbReference type="InParanoid" id="A0A6P4A2A9"/>
<dbReference type="KEGG" id="zju:107422218"/>
<feature type="transmembrane region" description="Helical" evidence="11">
    <location>
        <begin position="128"/>
        <end position="149"/>
    </location>
</feature>
<keyword evidence="9" id="KW-0407">Ion channel</keyword>
<evidence type="ECO:0000256" key="8">
    <source>
        <dbReference type="ARBA" id="ARBA00023136"/>
    </source>
</evidence>
<evidence type="ECO:0000256" key="7">
    <source>
        <dbReference type="ARBA" id="ARBA00023065"/>
    </source>
</evidence>
<dbReference type="GO" id="GO:0034702">
    <property type="term" value="C:monoatomic ion channel complex"/>
    <property type="evidence" value="ECO:0007669"/>
    <property type="project" value="UniProtKB-KW"/>
</dbReference>
<keyword evidence="12" id="KW-1185">Reference proteome</keyword>
<keyword evidence="3" id="KW-1003">Cell membrane</keyword>
<dbReference type="AlphaFoldDB" id="A0A6P4A2A9"/>
<dbReference type="RefSeq" id="XP_015887126.3">
    <property type="nucleotide sequence ID" value="XM_016031640.4"/>
</dbReference>
<keyword evidence="8 11" id="KW-0472">Membrane</keyword>
<evidence type="ECO:0000256" key="11">
    <source>
        <dbReference type="SAM" id="Phobius"/>
    </source>
</evidence>
<evidence type="ECO:0000256" key="6">
    <source>
        <dbReference type="ARBA" id="ARBA00022989"/>
    </source>
</evidence>
<keyword evidence="4 11" id="KW-0812">Transmembrane</keyword>
<evidence type="ECO:0000256" key="9">
    <source>
        <dbReference type="ARBA" id="ARBA00023303"/>
    </source>
</evidence>
<feature type="compositionally biased region" description="Polar residues" evidence="10">
    <location>
        <begin position="1"/>
        <end position="20"/>
    </location>
</feature>
<evidence type="ECO:0000256" key="4">
    <source>
        <dbReference type="ARBA" id="ARBA00022692"/>
    </source>
</evidence>
<dbReference type="PANTHER" id="PTHR46480:SF1">
    <property type="entry name" value="VOLTAGE-GATED HYDROGEN CHANNEL 1"/>
    <property type="match status" value="1"/>
</dbReference>
<organism evidence="12 13">
    <name type="scientific">Ziziphus jujuba</name>
    <name type="common">Chinese jujube</name>
    <name type="synonym">Ziziphus sativa</name>
    <dbReference type="NCBI Taxonomy" id="326968"/>
    <lineage>
        <taxon>Eukaryota</taxon>
        <taxon>Viridiplantae</taxon>
        <taxon>Streptophyta</taxon>
        <taxon>Embryophyta</taxon>
        <taxon>Tracheophyta</taxon>
        <taxon>Spermatophyta</taxon>
        <taxon>Magnoliopsida</taxon>
        <taxon>eudicotyledons</taxon>
        <taxon>Gunneridae</taxon>
        <taxon>Pentapetalae</taxon>
        <taxon>rosids</taxon>
        <taxon>fabids</taxon>
        <taxon>Rosales</taxon>
        <taxon>Rhamnaceae</taxon>
        <taxon>Paliureae</taxon>
        <taxon>Ziziphus</taxon>
    </lineage>
</organism>
<dbReference type="Gene3D" id="1.20.120.350">
    <property type="entry name" value="Voltage-gated potassium channels. Chain C"/>
    <property type="match status" value="1"/>
</dbReference>
<evidence type="ECO:0000256" key="3">
    <source>
        <dbReference type="ARBA" id="ARBA00022475"/>
    </source>
</evidence>
<dbReference type="GO" id="GO:0005886">
    <property type="term" value="C:plasma membrane"/>
    <property type="evidence" value="ECO:0007669"/>
    <property type="project" value="UniProtKB-SubCell"/>
</dbReference>
<evidence type="ECO:0000313" key="12">
    <source>
        <dbReference type="Proteomes" id="UP001652623"/>
    </source>
</evidence>
<comment type="subcellular location">
    <subcellularLocation>
        <location evidence="1">Cell membrane</location>
        <topology evidence="1">Multi-pass membrane protein</topology>
    </subcellularLocation>
</comment>
<protein>
    <submittedName>
        <fullName evidence="13">Uncharacterized protein LOC107422218</fullName>
    </submittedName>
</protein>
<reference evidence="13" key="1">
    <citation type="submission" date="2025-08" db="UniProtKB">
        <authorList>
            <consortium name="RefSeq"/>
        </authorList>
    </citation>
    <scope>IDENTIFICATION</scope>
    <source>
        <tissue evidence="13">Seedling</tissue>
    </source>
</reference>
<feature type="transmembrane region" description="Helical" evidence="11">
    <location>
        <begin position="161"/>
        <end position="178"/>
    </location>
</feature>
<sequence>MNKNNLQIVTNGSSQIQTTKPPTNPSSSSTSINIIESQLESSVQTLIKNWCRRQKWHKFLNPKEQNHVINNNKSPWRTHLSNFLESTPVRVTVMFLLLLDLIFTTLELSSSLLSCKPNNMTKTDKQTWFHWVGISILAIVFSRTAGLALGLGSEFLRRPGYVVDGVVLIGALVLEAFMEKKGGGFLVVVSLWRVVRVIETAFELSDEAIEAQIEGIICQFETLREENRRLTETIAEKDIIISDLKDDLDKCRSQACHCSTSS</sequence>
<proteinExistence type="predicted"/>
<evidence type="ECO:0000256" key="5">
    <source>
        <dbReference type="ARBA" id="ARBA00022882"/>
    </source>
</evidence>
<evidence type="ECO:0000256" key="10">
    <source>
        <dbReference type="SAM" id="MobiDB-lite"/>
    </source>
</evidence>
<evidence type="ECO:0000313" key="13">
    <source>
        <dbReference type="RefSeq" id="XP_015887126.3"/>
    </source>
</evidence>
<keyword evidence="2" id="KW-0813">Transport</keyword>
<gene>
    <name evidence="13" type="primary">LOC107422218</name>
</gene>
<keyword evidence="5" id="KW-0851">Voltage-gated channel</keyword>
<dbReference type="InterPro" id="IPR027359">
    <property type="entry name" value="Volt_channel_dom_sf"/>
</dbReference>
<dbReference type="Proteomes" id="UP001652623">
    <property type="component" value="Chromosome 3"/>
</dbReference>
<dbReference type="FunCoup" id="A0A6P4A2A9">
    <property type="interactions" value="16"/>
</dbReference>
<feature type="region of interest" description="Disordered" evidence="10">
    <location>
        <begin position="1"/>
        <end position="30"/>
    </location>
</feature>
<dbReference type="GO" id="GO:0030171">
    <property type="term" value="F:voltage-gated proton channel activity"/>
    <property type="evidence" value="ECO:0007669"/>
    <property type="project" value="InterPro"/>
</dbReference>
<dbReference type="InterPro" id="IPR031846">
    <property type="entry name" value="Hvcn1"/>
</dbReference>